<accession>A0A0F9C9H9</accession>
<dbReference type="AlphaFoldDB" id="A0A0F9C9H9"/>
<organism evidence="1">
    <name type="scientific">marine sediment metagenome</name>
    <dbReference type="NCBI Taxonomy" id="412755"/>
    <lineage>
        <taxon>unclassified sequences</taxon>
        <taxon>metagenomes</taxon>
        <taxon>ecological metagenomes</taxon>
    </lineage>
</organism>
<dbReference type="EMBL" id="LAZR01034266">
    <property type="protein sequence ID" value="KKL45779.1"/>
    <property type="molecule type" value="Genomic_DNA"/>
</dbReference>
<evidence type="ECO:0000313" key="1">
    <source>
        <dbReference type="EMBL" id="KKL45779.1"/>
    </source>
</evidence>
<dbReference type="Gene3D" id="3.20.20.70">
    <property type="entry name" value="Aldolase class I"/>
    <property type="match status" value="1"/>
</dbReference>
<reference evidence="1" key="1">
    <citation type="journal article" date="2015" name="Nature">
        <title>Complex archaea that bridge the gap between prokaryotes and eukaryotes.</title>
        <authorList>
            <person name="Spang A."/>
            <person name="Saw J.H."/>
            <person name="Jorgensen S.L."/>
            <person name="Zaremba-Niedzwiedzka K."/>
            <person name="Martijn J."/>
            <person name="Lind A.E."/>
            <person name="van Eijk R."/>
            <person name="Schleper C."/>
            <person name="Guy L."/>
            <person name="Ettema T.J."/>
        </authorList>
    </citation>
    <scope>NUCLEOTIDE SEQUENCE</scope>
</reference>
<sequence>MFHCINDKWVMFWAVDSRRWSPCDSVVWINAATECNLGCKYCHDDYQKNGLEWLNIEHLEKYQSIIPGKLCLTICLNDIFFSPHVEEIFKYSKKKGWIVNAYSFFPKRIDLDRITTLLDDYENVLLNWSLHRPTDTERKEIFSEPHLINDVLNTLKPRKFLNTIVIFSDQNPRRFKKIFNKLSPDDTCINFIDFINYKTKTVKYREVIFESHIPYRSFHPSPIIMKGFHYDKLSEYN</sequence>
<protein>
    <recommendedName>
        <fullName evidence="2">Radical SAM core domain-containing protein</fullName>
    </recommendedName>
</protein>
<proteinExistence type="predicted"/>
<evidence type="ECO:0008006" key="2">
    <source>
        <dbReference type="Google" id="ProtNLM"/>
    </source>
</evidence>
<dbReference type="InterPro" id="IPR058240">
    <property type="entry name" value="rSAM_sf"/>
</dbReference>
<dbReference type="InterPro" id="IPR013785">
    <property type="entry name" value="Aldolase_TIM"/>
</dbReference>
<name>A0A0F9C9H9_9ZZZZ</name>
<gene>
    <name evidence="1" type="ORF">LCGC14_2352180</name>
</gene>
<comment type="caution">
    <text evidence="1">The sequence shown here is derived from an EMBL/GenBank/DDBJ whole genome shotgun (WGS) entry which is preliminary data.</text>
</comment>
<dbReference type="SUPFAM" id="SSF102114">
    <property type="entry name" value="Radical SAM enzymes"/>
    <property type="match status" value="1"/>
</dbReference>